<feature type="compositionally biased region" description="Basic residues" evidence="1">
    <location>
        <begin position="50"/>
        <end position="59"/>
    </location>
</feature>
<evidence type="ECO:0000256" key="1">
    <source>
        <dbReference type="SAM" id="MobiDB-lite"/>
    </source>
</evidence>
<reference evidence="2" key="1">
    <citation type="submission" date="2020-02" db="EMBL/GenBank/DDBJ databases">
        <authorList>
            <person name="Meier V. D."/>
        </authorList>
    </citation>
    <scope>NUCLEOTIDE SEQUENCE</scope>
    <source>
        <strain evidence="2">AVDCRST_MAG89</strain>
    </source>
</reference>
<organism evidence="2">
    <name type="scientific">uncultured Gemmatimonadota bacterium</name>
    <dbReference type="NCBI Taxonomy" id="203437"/>
    <lineage>
        <taxon>Bacteria</taxon>
        <taxon>Pseudomonadati</taxon>
        <taxon>Gemmatimonadota</taxon>
        <taxon>environmental samples</taxon>
    </lineage>
</organism>
<evidence type="ECO:0000313" key="2">
    <source>
        <dbReference type="EMBL" id="CAA9303322.1"/>
    </source>
</evidence>
<protein>
    <submittedName>
        <fullName evidence="2">Uncharacterized protein</fullName>
    </submittedName>
</protein>
<feature type="compositionally biased region" description="Basic residues" evidence="1">
    <location>
        <begin position="96"/>
        <end position="105"/>
    </location>
</feature>
<feature type="non-terminal residue" evidence="2">
    <location>
        <position position="105"/>
    </location>
</feature>
<gene>
    <name evidence="2" type="ORF">AVDCRST_MAG89-627</name>
</gene>
<proteinExistence type="predicted"/>
<sequence>VISDRTASRDVGRKLGPPQHGPSAQPGAPGPLRRRRCQACDAADAAGPVPRRHPPRKAPLRQAAHRGAEQGPQLRALSAQPSASAGRRPSAGRGPPHPHRASLRV</sequence>
<dbReference type="EMBL" id="CADCTV010000139">
    <property type="protein sequence ID" value="CAA9303322.1"/>
    <property type="molecule type" value="Genomic_DNA"/>
</dbReference>
<name>A0A6J4KFJ6_9BACT</name>
<feature type="compositionally biased region" description="Basic and acidic residues" evidence="1">
    <location>
        <begin position="1"/>
        <end position="13"/>
    </location>
</feature>
<feature type="non-terminal residue" evidence="2">
    <location>
        <position position="1"/>
    </location>
</feature>
<feature type="region of interest" description="Disordered" evidence="1">
    <location>
        <begin position="1"/>
        <end position="105"/>
    </location>
</feature>
<accession>A0A6J4KFJ6</accession>
<dbReference type="AlphaFoldDB" id="A0A6J4KFJ6"/>